<dbReference type="RefSeq" id="WP_016192568.1">
    <property type="nucleotide sequence ID" value="NZ_CP013970.1"/>
</dbReference>
<reference evidence="2" key="1">
    <citation type="submission" date="2016-01" db="EMBL/GenBank/DDBJ databases">
        <authorList>
            <person name="Shapiro L."/>
        </authorList>
    </citation>
    <scope>NUCLEOTIDE SEQUENCE [LARGE SCALE GENOMIC DNA]</scope>
    <source>
        <strain evidence="2">MDcuke</strain>
    </source>
</reference>
<dbReference type="Pfam" id="PF10692">
    <property type="entry name" value="DUF2498"/>
    <property type="match status" value="1"/>
</dbReference>
<proteinExistence type="predicted"/>
<dbReference type="InterPro" id="IPR038191">
    <property type="entry name" value="YciN_sf"/>
</dbReference>
<evidence type="ECO:0000313" key="1">
    <source>
        <dbReference type="EMBL" id="AXF75785.1"/>
    </source>
</evidence>
<organism evidence="1 2">
    <name type="scientific">Erwinia tracheiphila</name>
    <dbReference type="NCBI Taxonomy" id="65700"/>
    <lineage>
        <taxon>Bacteria</taxon>
        <taxon>Pseudomonadati</taxon>
        <taxon>Pseudomonadota</taxon>
        <taxon>Gammaproteobacteria</taxon>
        <taxon>Enterobacterales</taxon>
        <taxon>Erwiniaceae</taxon>
        <taxon>Erwinia</taxon>
    </lineage>
</organism>
<evidence type="ECO:0000313" key="2">
    <source>
        <dbReference type="Proteomes" id="UP000264980"/>
    </source>
</evidence>
<name>A0A345CQR8_9GAMM</name>
<dbReference type="AlphaFoldDB" id="A0A345CQR8"/>
<gene>
    <name evidence="1" type="ORF">AV903_06240</name>
</gene>
<dbReference type="EMBL" id="CP013970">
    <property type="protein sequence ID" value="AXF75785.1"/>
    <property type="molecule type" value="Genomic_DNA"/>
</dbReference>
<dbReference type="InterPro" id="IPR019633">
    <property type="entry name" value="DUF2498"/>
</dbReference>
<dbReference type="Proteomes" id="UP000264980">
    <property type="component" value="Chromosome"/>
</dbReference>
<protein>
    <submittedName>
        <fullName evidence="1">DUF2498 family protein</fullName>
    </submittedName>
</protein>
<sequence>MNQTEVIDKASLLQKTNETIAQHECYFPALSATGVEQKQGY</sequence>
<accession>A0A345CQR8</accession>
<dbReference type="Gene3D" id="3.30.300.360">
    <property type="entry name" value="Protein of unknown function (DUF2498)"/>
    <property type="match status" value="1"/>
</dbReference>